<keyword evidence="3 5" id="KW-1133">Transmembrane helix</keyword>
<gene>
    <name evidence="6" type="ORF">H9977_09220</name>
</gene>
<dbReference type="InterPro" id="IPR032808">
    <property type="entry name" value="DoxX"/>
</dbReference>
<comment type="caution">
    <text evidence="6">The sequence shown here is derived from an EMBL/GenBank/DDBJ whole genome shotgun (WGS) entry which is preliminary data.</text>
</comment>
<evidence type="ECO:0000256" key="1">
    <source>
        <dbReference type="ARBA" id="ARBA00004141"/>
    </source>
</evidence>
<keyword evidence="2 5" id="KW-0812">Transmembrane</keyword>
<sequence>MHEHIYSKAQMTWLMLLRLFIGWHFMYEGMVKILNPKWTSLPYLLDSKGIFSSFFIQMTQNDSLMILVNFVNEWALLLVGLGLTLGCLFRLSAVGGMILLAMYTLSHPSFVGASYMMPFEGSYLWIDKNMVELVGLGVLCVFPTSQIIGFDRVLGRNCPILHKLKLI</sequence>
<keyword evidence="4 5" id="KW-0472">Membrane</keyword>
<protein>
    <submittedName>
        <fullName evidence="6">DoxX family membrane protein</fullName>
    </submittedName>
</protein>
<accession>A0A9D2BH98</accession>
<evidence type="ECO:0000256" key="2">
    <source>
        <dbReference type="ARBA" id="ARBA00022692"/>
    </source>
</evidence>
<feature type="transmembrane region" description="Helical" evidence="5">
    <location>
        <begin position="75"/>
        <end position="103"/>
    </location>
</feature>
<reference evidence="6" key="1">
    <citation type="journal article" date="2021" name="PeerJ">
        <title>Extensive microbial diversity within the chicken gut microbiome revealed by metagenomics and culture.</title>
        <authorList>
            <person name="Gilroy R."/>
            <person name="Ravi A."/>
            <person name="Getino M."/>
            <person name="Pursley I."/>
            <person name="Horton D.L."/>
            <person name="Alikhan N.F."/>
            <person name="Baker D."/>
            <person name="Gharbi K."/>
            <person name="Hall N."/>
            <person name="Watson M."/>
            <person name="Adriaenssens E.M."/>
            <person name="Foster-Nyarko E."/>
            <person name="Jarju S."/>
            <person name="Secka A."/>
            <person name="Antonio M."/>
            <person name="Oren A."/>
            <person name="Chaudhuri R.R."/>
            <person name="La Ragione R."/>
            <person name="Hildebrand F."/>
            <person name="Pallen M.J."/>
        </authorList>
    </citation>
    <scope>NUCLEOTIDE SEQUENCE</scope>
    <source>
        <strain evidence="6">ChiGjej6B6-14162</strain>
    </source>
</reference>
<dbReference type="AlphaFoldDB" id="A0A9D2BH98"/>
<dbReference type="GO" id="GO:0016020">
    <property type="term" value="C:membrane"/>
    <property type="evidence" value="ECO:0007669"/>
    <property type="project" value="UniProtKB-SubCell"/>
</dbReference>
<dbReference type="Proteomes" id="UP000886740">
    <property type="component" value="Unassembled WGS sequence"/>
</dbReference>
<evidence type="ECO:0000313" key="7">
    <source>
        <dbReference type="Proteomes" id="UP000886740"/>
    </source>
</evidence>
<dbReference type="Pfam" id="PF07681">
    <property type="entry name" value="DoxX"/>
    <property type="match status" value="1"/>
</dbReference>
<proteinExistence type="predicted"/>
<dbReference type="EMBL" id="DXEL01000061">
    <property type="protein sequence ID" value="HIX75194.1"/>
    <property type="molecule type" value="Genomic_DNA"/>
</dbReference>
<feature type="transmembrane region" description="Helical" evidence="5">
    <location>
        <begin position="12"/>
        <end position="30"/>
    </location>
</feature>
<evidence type="ECO:0000313" key="6">
    <source>
        <dbReference type="EMBL" id="HIX75194.1"/>
    </source>
</evidence>
<evidence type="ECO:0000256" key="5">
    <source>
        <dbReference type="SAM" id="Phobius"/>
    </source>
</evidence>
<organism evidence="6 7">
    <name type="scientific">Candidatus Parabacteroides intestinipullorum</name>
    <dbReference type="NCBI Taxonomy" id="2838723"/>
    <lineage>
        <taxon>Bacteria</taxon>
        <taxon>Pseudomonadati</taxon>
        <taxon>Bacteroidota</taxon>
        <taxon>Bacteroidia</taxon>
        <taxon>Bacteroidales</taxon>
        <taxon>Tannerellaceae</taxon>
        <taxon>Parabacteroides</taxon>
    </lineage>
</organism>
<name>A0A9D2BH98_9BACT</name>
<comment type="subcellular location">
    <subcellularLocation>
        <location evidence="1">Membrane</location>
        <topology evidence="1">Multi-pass membrane protein</topology>
    </subcellularLocation>
</comment>
<evidence type="ECO:0000256" key="4">
    <source>
        <dbReference type="ARBA" id="ARBA00023136"/>
    </source>
</evidence>
<reference evidence="6" key="2">
    <citation type="submission" date="2021-04" db="EMBL/GenBank/DDBJ databases">
        <authorList>
            <person name="Gilroy R."/>
        </authorList>
    </citation>
    <scope>NUCLEOTIDE SEQUENCE</scope>
    <source>
        <strain evidence="6">ChiGjej6B6-14162</strain>
    </source>
</reference>
<evidence type="ECO:0000256" key="3">
    <source>
        <dbReference type="ARBA" id="ARBA00022989"/>
    </source>
</evidence>